<sequence>MKGVICNKDASANVNYDPIRTVDAILKIIEKVGSYPKASCQRNLKRKREESTEDEDANTLRHYAKSNRKRRTSKQYVNKPREILKHDTAQVSQWPVPLISDVLNRLPIGFTLKKKKTPTSDRIREGKRLDQLAETVDPVEKRALKEPVAARRMPEAAGAKREAATIFDCGWCYGEFALNRMVCCENGNHFFCVDCARRNAETVVGLSKFEFTCMSTDGCDAGFAHQGCARFFDDRLNQALDRIEFEADLRMAGIDGLATCPFCPYAA</sequence>
<evidence type="ECO:0000313" key="7">
    <source>
        <dbReference type="EMBL" id="KAK0368965.1"/>
    </source>
</evidence>
<dbReference type="InterPro" id="IPR051628">
    <property type="entry name" value="LUBAC_E3_Ligases"/>
</dbReference>
<dbReference type="EMBL" id="JARUPT010000732">
    <property type="protein sequence ID" value="KAK0368965.1"/>
    <property type="molecule type" value="Genomic_DNA"/>
</dbReference>
<accession>A0ABQ9PA33</accession>
<feature type="region of interest" description="Disordered" evidence="6">
    <location>
        <begin position="39"/>
        <end position="75"/>
    </location>
</feature>
<keyword evidence="2" id="KW-0479">Metal-binding</keyword>
<dbReference type="Proteomes" id="UP001169217">
    <property type="component" value="Unassembled WGS sequence"/>
</dbReference>
<protein>
    <recommendedName>
        <fullName evidence="9">IBR domain-containing protein</fullName>
    </recommendedName>
</protein>
<comment type="caution">
    <text evidence="7">The sequence shown here is derived from an EMBL/GenBank/DDBJ whole genome shotgun (WGS) entry which is preliminary data.</text>
</comment>
<dbReference type="InterPro" id="IPR013083">
    <property type="entry name" value="Znf_RING/FYVE/PHD"/>
</dbReference>
<organism evidence="7 8">
    <name type="scientific">Colletotrichum limetticola</name>
    <dbReference type="NCBI Taxonomy" id="1209924"/>
    <lineage>
        <taxon>Eukaryota</taxon>
        <taxon>Fungi</taxon>
        <taxon>Dikarya</taxon>
        <taxon>Ascomycota</taxon>
        <taxon>Pezizomycotina</taxon>
        <taxon>Sordariomycetes</taxon>
        <taxon>Hypocreomycetidae</taxon>
        <taxon>Glomerellales</taxon>
        <taxon>Glomerellaceae</taxon>
        <taxon>Colletotrichum</taxon>
        <taxon>Colletotrichum acutatum species complex</taxon>
    </lineage>
</organism>
<gene>
    <name evidence="7" type="ORF">CLIM01_13675</name>
</gene>
<evidence type="ECO:0000256" key="1">
    <source>
        <dbReference type="ARBA" id="ARBA00004906"/>
    </source>
</evidence>
<evidence type="ECO:0000256" key="4">
    <source>
        <dbReference type="ARBA" id="ARBA00022786"/>
    </source>
</evidence>
<comment type="pathway">
    <text evidence="1">Protein modification; protein ubiquitination.</text>
</comment>
<dbReference type="Gene3D" id="3.30.40.10">
    <property type="entry name" value="Zinc/RING finger domain, C3HC4 (zinc finger)"/>
    <property type="match status" value="1"/>
</dbReference>
<evidence type="ECO:0000256" key="6">
    <source>
        <dbReference type="SAM" id="MobiDB-lite"/>
    </source>
</evidence>
<keyword evidence="4" id="KW-0833">Ubl conjugation pathway</keyword>
<dbReference type="PANTHER" id="PTHR22770:SF47">
    <property type="entry name" value="E3 UBIQUITIN-PROTEIN LIGASE RNF216"/>
    <property type="match status" value="1"/>
</dbReference>
<dbReference type="PANTHER" id="PTHR22770">
    <property type="entry name" value="UBIQUITIN CONJUGATING ENZYME 7 INTERACTING PROTEIN-RELATED"/>
    <property type="match status" value="1"/>
</dbReference>
<proteinExistence type="predicted"/>
<evidence type="ECO:0000256" key="2">
    <source>
        <dbReference type="ARBA" id="ARBA00022723"/>
    </source>
</evidence>
<dbReference type="InterPro" id="IPR047544">
    <property type="entry name" value="RING-HC_RBR_RNF216"/>
</dbReference>
<keyword evidence="3" id="KW-0863">Zinc-finger</keyword>
<keyword evidence="8" id="KW-1185">Reference proteome</keyword>
<reference evidence="7" key="1">
    <citation type="submission" date="2023-04" db="EMBL/GenBank/DDBJ databases">
        <title>Colletotrichum limetticola genome sequence.</title>
        <authorList>
            <person name="Baroncelli R."/>
        </authorList>
    </citation>
    <scope>NUCLEOTIDE SEQUENCE</scope>
    <source>
        <strain evidence="7">KLA-Anderson</strain>
    </source>
</reference>
<name>A0ABQ9PA33_9PEZI</name>
<evidence type="ECO:0000256" key="5">
    <source>
        <dbReference type="ARBA" id="ARBA00022833"/>
    </source>
</evidence>
<evidence type="ECO:0008006" key="9">
    <source>
        <dbReference type="Google" id="ProtNLM"/>
    </source>
</evidence>
<feature type="compositionally biased region" description="Basic residues" evidence="6">
    <location>
        <begin position="62"/>
        <end position="73"/>
    </location>
</feature>
<evidence type="ECO:0000313" key="8">
    <source>
        <dbReference type="Proteomes" id="UP001169217"/>
    </source>
</evidence>
<dbReference type="CDD" id="cd16630">
    <property type="entry name" value="RING-HC_RBR_RNF216"/>
    <property type="match status" value="1"/>
</dbReference>
<evidence type="ECO:0000256" key="3">
    <source>
        <dbReference type="ARBA" id="ARBA00022771"/>
    </source>
</evidence>
<keyword evidence="5" id="KW-0862">Zinc</keyword>